<dbReference type="SUPFAM" id="SSF111369">
    <property type="entry name" value="HlyD-like secretion proteins"/>
    <property type="match status" value="1"/>
</dbReference>
<sequence length="343" mass="37696">MTLIKVDGSASKTETGIMLTDQQRKLANIQTYKVVTGKIGDMSTLTGEVVLNQNATESITARVPGRIEKLMVWSIGEKVRKGQPLYQIYSEQLLAAQQEYLLALQQESINLSGLKQDLAASSRQKLLLWGMTNGQINQLAKTGKASPRVTYYSPVSGNITELAFREGSYVMEGSVVFQVSDLTAVWVQAQLYPGETGLQFQKENVRIVAEAYPKDTLAGQLVLNSPVLETNRQVNLATFKVDNMAGKLKPGMLAYVLIRQPLDAGIMVPKSAIIPGDMPMVWVENKDGSFEPRMVKTGSNNKDWVEINSGLKGEELVVSEGAYLLNSEYILKKGNDPMAGHNH</sequence>
<feature type="domain" description="CzcB-like C-terminal circularly permuted SH3-like" evidence="5">
    <location>
        <begin position="266"/>
        <end position="325"/>
    </location>
</feature>
<dbReference type="InterPro" id="IPR058790">
    <property type="entry name" value="BSH_CusB"/>
</dbReference>
<keyword evidence="1" id="KW-0813">Transport</keyword>
<dbReference type="InterPro" id="IPR058792">
    <property type="entry name" value="Beta-barrel_RND_2"/>
</dbReference>
<dbReference type="Proteomes" id="UP000644147">
    <property type="component" value="Unassembled WGS sequence"/>
</dbReference>
<evidence type="ECO:0000313" key="7">
    <source>
        <dbReference type="Proteomes" id="UP000644147"/>
    </source>
</evidence>
<dbReference type="PANTHER" id="PTHR30097:SF15">
    <property type="entry name" value="CATION EFFLUX SYSTEM PROTEIN CUSB"/>
    <property type="match status" value="1"/>
</dbReference>
<dbReference type="Gene3D" id="2.40.420.20">
    <property type="match status" value="1"/>
</dbReference>
<dbReference type="Pfam" id="PF25919">
    <property type="entry name" value="BSH_CusB"/>
    <property type="match status" value="1"/>
</dbReference>
<feature type="domain" description="CusB-like three alpha-helical bundle" evidence="2">
    <location>
        <begin position="93"/>
        <end position="146"/>
    </location>
</feature>
<dbReference type="EMBL" id="JAEHFX010000001">
    <property type="protein sequence ID" value="MBK0401858.1"/>
    <property type="molecule type" value="Genomic_DNA"/>
</dbReference>
<dbReference type="Pfam" id="PF25975">
    <property type="entry name" value="CzcB_C"/>
    <property type="match status" value="1"/>
</dbReference>
<protein>
    <submittedName>
        <fullName evidence="6">Efflux RND transporter periplasmic adaptor subunit</fullName>
    </submittedName>
</protein>
<evidence type="ECO:0000259" key="2">
    <source>
        <dbReference type="Pfam" id="PF25869"/>
    </source>
</evidence>
<dbReference type="InterPro" id="IPR058649">
    <property type="entry name" value="CzcB_C"/>
</dbReference>
<dbReference type="InterPro" id="IPR058791">
    <property type="entry name" value="3HB_CusB"/>
</dbReference>
<dbReference type="PANTHER" id="PTHR30097">
    <property type="entry name" value="CATION EFFLUX SYSTEM PROTEIN CUSB"/>
    <property type="match status" value="1"/>
</dbReference>
<reference evidence="6 7" key="1">
    <citation type="submission" date="2020-12" db="EMBL/GenBank/DDBJ databases">
        <title>Bacterial novel species Adhaeribacter sp. BT258 isolated from soil.</title>
        <authorList>
            <person name="Jung H.-Y."/>
        </authorList>
    </citation>
    <scope>NUCLEOTIDE SEQUENCE [LARGE SCALE GENOMIC DNA]</scope>
    <source>
        <strain evidence="6 7">BT258</strain>
    </source>
</reference>
<dbReference type="InterPro" id="IPR051909">
    <property type="entry name" value="MFP_Cation_Efflux"/>
</dbReference>
<evidence type="ECO:0000313" key="6">
    <source>
        <dbReference type="EMBL" id="MBK0401858.1"/>
    </source>
</evidence>
<evidence type="ECO:0000259" key="4">
    <source>
        <dbReference type="Pfam" id="PF25954"/>
    </source>
</evidence>
<feature type="domain" description="CusB-like beta-barrel" evidence="4">
    <location>
        <begin position="185"/>
        <end position="259"/>
    </location>
</feature>
<keyword evidence="7" id="KW-1185">Reference proteome</keyword>
<evidence type="ECO:0000259" key="3">
    <source>
        <dbReference type="Pfam" id="PF25919"/>
    </source>
</evidence>
<feature type="domain" description="CusB-like barrel-sandwich hybrid" evidence="3">
    <location>
        <begin position="58"/>
        <end position="179"/>
    </location>
</feature>
<dbReference type="Pfam" id="PF25954">
    <property type="entry name" value="Beta-barrel_RND_2"/>
    <property type="match status" value="1"/>
</dbReference>
<evidence type="ECO:0000259" key="5">
    <source>
        <dbReference type="Pfam" id="PF25975"/>
    </source>
</evidence>
<proteinExistence type="predicted"/>
<dbReference type="Gene3D" id="2.40.30.170">
    <property type="match status" value="1"/>
</dbReference>
<evidence type="ECO:0000256" key="1">
    <source>
        <dbReference type="ARBA" id="ARBA00022448"/>
    </source>
</evidence>
<gene>
    <name evidence="6" type="ORF">I5M27_02610</name>
</gene>
<accession>A0ABS1BXW2</accession>
<comment type="caution">
    <text evidence="6">The sequence shown here is derived from an EMBL/GenBank/DDBJ whole genome shotgun (WGS) entry which is preliminary data.</text>
</comment>
<dbReference type="Gene3D" id="6.10.140.730">
    <property type="match status" value="1"/>
</dbReference>
<name>A0ABS1BXW2_9BACT</name>
<dbReference type="Pfam" id="PF25869">
    <property type="entry name" value="3HB_CusB"/>
    <property type="match status" value="1"/>
</dbReference>
<organism evidence="6 7">
    <name type="scientific">Adhaeribacter terrigena</name>
    <dbReference type="NCBI Taxonomy" id="2793070"/>
    <lineage>
        <taxon>Bacteria</taxon>
        <taxon>Pseudomonadati</taxon>
        <taxon>Bacteroidota</taxon>
        <taxon>Cytophagia</taxon>
        <taxon>Cytophagales</taxon>
        <taxon>Hymenobacteraceae</taxon>
        <taxon>Adhaeribacter</taxon>
    </lineage>
</organism>